<reference evidence="2 3" key="1">
    <citation type="submission" date="2018-07" db="EMBL/GenBank/DDBJ databases">
        <authorList>
            <person name="Feyereisen M."/>
        </authorList>
    </citation>
    <scope>NUCLEOTIDE SEQUENCE [LARGE SCALE GENOMIC DNA]</scope>
    <source>
        <strain evidence="2 3">UCCLBBS449</strain>
    </source>
</reference>
<sequence length="383" mass="42539">MDCEAFGAVKRPSLKSGLPIVVTHFLYGKLETNQSGGQHVEPVDLLPLLSESQPRRLRVVENLLRGRRTVSTLYWGRQYHLLSLLNLNKTLARGGLDDTAAVLVAHGWAQIDAEKETVQLTAAGAAQRNAKVYYQPVTAEQWPYLDHQALRARLFLAIQVVSQYAHSQAQYYPLQVDLAARQAVRRWFHTMKAPTLAATISAALTASLTKIPTMAADVLTAQFTGFNQPGVTSEQQAQLTGKTTWELYLMQLDGLTQVALDARQPTHPLHSLVAALWQPPVARSAQVTLAAVQAGQTLTQIAATRHVKLSTVREHLLEAAIMLSLTDFPYAQLLPATTRQDFQTVVSGPIDEWQYGDLPETVQNQYDFFDFRLFAIWCGKQEA</sequence>
<proteinExistence type="predicted"/>
<dbReference type="EMBL" id="CP031198">
    <property type="protein sequence ID" value="QCZ53190.1"/>
    <property type="molecule type" value="Genomic_DNA"/>
</dbReference>
<protein>
    <recommendedName>
        <fullName evidence="1">Helicase Helix-turn-helix domain-containing protein</fullName>
    </recommendedName>
</protein>
<feature type="domain" description="Helicase Helix-turn-helix" evidence="1">
    <location>
        <begin position="284"/>
        <end position="374"/>
    </location>
</feature>
<name>A0A5B7Y090_LEVBR</name>
<evidence type="ECO:0000259" key="1">
    <source>
        <dbReference type="Pfam" id="PF14493"/>
    </source>
</evidence>
<evidence type="ECO:0000313" key="2">
    <source>
        <dbReference type="EMBL" id="QCZ53190.1"/>
    </source>
</evidence>
<organism evidence="2 3">
    <name type="scientific">Levilactobacillus brevis</name>
    <name type="common">Lactobacillus brevis</name>
    <dbReference type="NCBI Taxonomy" id="1580"/>
    <lineage>
        <taxon>Bacteria</taxon>
        <taxon>Bacillati</taxon>
        <taxon>Bacillota</taxon>
        <taxon>Bacilli</taxon>
        <taxon>Lactobacillales</taxon>
        <taxon>Lactobacillaceae</taxon>
        <taxon>Levilactobacillus</taxon>
    </lineage>
</organism>
<dbReference type="Pfam" id="PF14493">
    <property type="entry name" value="HTH_40"/>
    <property type="match status" value="1"/>
</dbReference>
<dbReference type="Proteomes" id="UP000307074">
    <property type="component" value="Chromosome"/>
</dbReference>
<dbReference type="AlphaFoldDB" id="A0A5B7Y090"/>
<evidence type="ECO:0000313" key="3">
    <source>
        <dbReference type="Proteomes" id="UP000307074"/>
    </source>
</evidence>
<accession>A0A5B7Y090</accession>
<gene>
    <name evidence="2" type="ORF">UCCLBBS449_1235</name>
</gene>
<dbReference type="InterPro" id="IPR029491">
    <property type="entry name" value="Helicase_HTH"/>
</dbReference>